<feature type="domain" description="Coat protein VP1/VP2 Parvovirus" evidence="7">
    <location>
        <begin position="33"/>
        <end position="603"/>
    </location>
</feature>
<evidence type="ECO:0000256" key="6">
    <source>
        <dbReference type="SAM" id="MobiDB-lite"/>
    </source>
</evidence>
<evidence type="ECO:0000259" key="7">
    <source>
        <dbReference type="Pfam" id="PF00740"/>
    </source>
</evidence>
<keyword evidence="4" id="KW-0167">Capsid protein</keyword>
<keyword evidence="5" id="KW-0946">Virion</keyword>
<sequence>MDTTGETEGAGDGPVEAAPAAAGGGGGSGGGGGAGGPGGVGHSTGKYDNRTLWRFLGNGEVEITCYSSRLIHQNMPEEEFYRTVPYSHTGNGANGLNTAGWGFKDDTHVQVTTPWSLVDCNAWGVWFCPSDWQHLVTVCDKLQIIDLEQEIFNVVVKTVTEIGPADARVKQYANDLTACMMIAEDSNNILPYTPAATRCATLGFFPWKPCNLPTYRYYSDWTSWVRPTSATATRDAIEPSKKTTLAEQHRENQPNQLTNIITYEHQPELPADGKRKRGPRATQIGFSQNVTSSQFFCIETQIPIDMIRTGDSWSSGRYTFNCRPMDLTFNWQTMRQLGMPPIPKTLPAAANGQLTLQPNTERLGLYWGQAVIASEGIFEATTMRPTTLGYQFPEWVFMDTGGGPACLNAPGGNRRASDAPYWTNAPHSWRFNQPYGAGLTDMKQWTTSSVGCGSAPWNKQNTWIQKNNNGTQVPGGQFLGVEIIPNNTNAVDARAELGSWLPHDLNTYSPFTSVKLPSHSYPWGQIWDKRPDCEIKAQAQPTAPFLVDNPPGQILTKLAPNLTETFGQNSSTFSRIVTYADYWWKGKITFRAKLRVPSQWNLHQFMNYSPTQGDADLRRYMPNAIGTLEVPYLPSQWIPKKVY</sequence>
<organism evidence="8">
    <name type="scientific">Bat parvovirus</name>
    <dbReference type="NCBI Taxonomy" id="1514704"/>
    <lineage>
        <taxon>Viruses</taxon>
        <taxon>Monodnaviria</taxon>
        <taxon>Shotokuvirae</taxon>
        <taxon>Cossaviricota</taxon>
        <taxon>Quintoviricetes</taxon>
        <taxon>Piccovirales</taxon>
        <taxon>Parvoviridae</taxon>
        <taxon>Parvovirinae</taxon>
    </lineage>
</organism>
<accession>A0A894JLS4</accession>
<dbReference type="EMBL" id="MT815972">
    <property type="protein sequence ID" value="QRV11692.1"/>
    <property type="molecule type" value="Genomic_DNA"/>
</dbReference>
<proteinExistence type="inferred from homology"/>
<dbReference type="SUPFAM" id="SSF88645">
    <property type="entry name" value="ssDNA viruses"/>
    <property type="match status" value="1"/>
</dbReference>
<feature type="compositionally biased region" description="Low complexity" evidence="6">
    <location>
        <begin position="1"/>
        <end position="21"/>
    </location>
</feature>
<feature type="region of interest" description="Disordered" evidence="6">
    <location>
        <begin position="1"/>
        <end position="42"/>
    </location>
</feature>
<dbReference type="GO" id="GO:0039615">
    <property type="term" value="C:T=1 icosahedral viral capsid"/>
    <property type="evidence" value="ECO:0007669"/>
    <property type="project" value="UniProtKB-KW"/>
</dbReference>
<feature type="compositionally biased region" description="Gly residues" evidence="6">
    <location>
        <begin position="22"/>
        <end position="42"/>
    </location>
</feature>
<keyword evidence="3" id="KW-1140">T=1 icosahedral capsid protein</keyword>
<comment type="subcellular location">
    <subcellularLocation>
        <location evidence="1">Virion</location>
    </subcellularLocation>
</comment>
<evidence type="ECO:0000256" key="2">
    <source>
        <dbReference type="ARBA" id="ARBA00005398"/>
    </source>
</evidence>
<reference evidence="8" key="2">
    <citation type="journal article" date="2021" name="PLoS ONE">
        <title>Metagenomic analysis of fecal and tissue samples from 18 endemic bat species in Switzerland revealed a diverse virus composition including potentially zoonotic viruses.</title>
        <authorList>
            <person name="Hardmeier I."/>
            <person name="Aeberhard N."/>
            <person name="Qi W."/>
            <person name="Schoenbaechler K."/>
            <person name="Kraettli H."/>
            <person name="Hatt J.M."/>
            <person name="Fraefel C."/>
            <person name="Kubacki J."/>
        </authorList>
    </citation>
    <scope>NUCLEOTIDE SEQUENCE</scope>
    <source>
        <strain evidence="8">BtPk-PV/Switzerland/2019</strain>
    </source>
</reference>
<evidence type="ECO:0000256" key="5">
    <source>
        <dbReference type="ARBA" id="ARBA00022844"/>
    </source>
</evidence>
<evidence type="ECO:0000256" key="4">
    <source>
        <dbReference type="ARBA" id="ARBA00022561"/>
    </source>
</evidence>
<reference evidence="8" key="1">
    <citation type="submission" date="2020-07" db="EMBL/GenBank/DDBJ databases">
        <authorList>
            <person name="Hardmeier I.S."/>
            <person name="Aeberhard N."/>
            <person name="Qi W."/>
            <person name="Kraettli H."/>
            <person name="Fraefel C."/>
            <person name="Kubacki J."/>
        </authorList>
    </citation>
    <scope>NUCLEOTIDE SEQUENCE</scope>
    <source>
        <strain evidence="8">BtPk-PV/Switzerland/2019</strain>
    </source>
</reference>
<protein>
    <submittedName>
        <fullName evidence="8">VP2</fullName>
    </submittedName>
</protein>
<dbReference type="InterPro" id="IPR001403">
    <property type="entry name" value="Parvovirus_coat"/>
</dbReference>
<evidence type="ECO:0000256" key="1">
    <source>
        <dbReference type="ARBA" id="ARBA00004328"/>
    </source>
</evidence>
<dbReference type="InterPro" id="IPR036952">
    <property type="entry name" value="VP1/VP2"/>
</dbReference>
<evidence type="ECO:0000256" key="3">
    <source>
        <dbReference type="ARBA" id="ARBA00022431"/>
    </source>
</evidence>
<evidence type="ECO:0000313" key="8">
    <source>
        <dbReference type="EMBL" id="QRV11692.1"/>
    </source>
</evidence>
<comment type="similarity">
    <text evidence="2">Belongs to the parvoviridae capsid protein family.</text>
</comment>
<dbReference type="InterPro" id="IPR016184">
    <property type="entry name" value="Capsid/spike_ssDNA_virus"/>
</dbReference>
<dbReference type="GO" id="GO:0005198">
    <property type="term" value="F:structural molecule activity"/>
    <property type="evidence" value="ECO:0007669"/>
    <property type="project" value="InterPro"/>
</dbReference>
<name>A0A894JLS4_9VIRU</name>
<dbReference type="Gene3D" id="2.170.30.10">
    <property type="entry name" value="Parvovirus coat protein VP1/VP2"/>
    <property type="match status" value="1"/>
</dbReference>
<dbReference type="Pfam" id="PF00740">
    <property type="entry name" value="VP1_2"/>
    <property type="match status" value="1"/>
</dbReference>